<feature type="chain" id="PRO_5013372448" description="Ig-like domain-containing protein" evidence="1">
    <location>
        <begin position="32"/>
        <end position="565"/>
    </location>
</feature>
<gene>
    <name evidence="2" type="ORF">PHILAsVB114_00550</name>
</gene>
<name>A0A249LDK3_9ACTN</name>
<evidence type="ECO:0000313" key="2">
    <source>
        <dbReference type="EMBL" id="ASY27182.1"/>
    </source>
</evidence>
<sequence length="565" mass="55867">MSTKTNFKRVALVAVAALGLGVLTSIAPANAADFAADDLDINAASTSVNTGACSIATGGQGGVFVNGSLVSMDSATADDYYIKISGPAVVVSTEGASSTPTTITDTDGTASDTHEIRLNGLGTVTVTASVSSSTAAVDTFDITVVASCETSTLSLANSNFTMTSLAQTDTDDAAGTAWETAFNGVDTTDANTVAVSGVGYMRAQLFNVYDAALSSKPIVATATGTGTGCWVAVEASDATAGAATDPAASTAVMTGTGADLTLEVKAATSGEAVNCSVTLTWNGITVGTKSFKLQGVAAKVVVSGVTVGVKSGSGYYRAAVTDALGNVLPSITISNSTTEANNVASVLVVSDAASVAATTGTATDASTGAILGTTPAVTAANLAAGTVASYACTSKGGAAKITVRALASGVTYVTSAPFDVYCGGASIDTWSISLDKASYSPGEIATLTVSSKDADGNFAQSLLALGESTSAFGGMTFVTAPTDVDKFNSGAGTKTYQLSVGTTEGSFVGTFKLTGTTDTSAKTVSYKIASTSTAVSNADVLKAIVSLIASINKQIAALQKALLKK</sequence>
<organism evidence="2 3">
    <name type="scientific">Candidatus Planktophila limnetica</name>
    <dbReference type="NCBI Taxonomy" id="573600"/>
    <lineage>
        <taxon>Bacteria</taxon>
        <taxon>Bacillati</taxon>
        <taxon>Actinomycetota</taxon>
        <taxon>Actinomycetes</taxon>
        <taxon>Candidatus Nanopelagicales</taxon>
        <taxon>Candidatus Nanopelagicaceae</taxon>
        <taxon>Candidatus Planktophila</taxon>
    </lineage>
</organism>
<keyword evidence="1" id="KW-0732">Signal</keyword>
<proteinExistence type="predicted"/>
<feature type="signal peptide" evidence="1">
    <location>
        <begin position="1"/>
        <end position="31"/>
    </location>
</feature>
<dbReference type="EMBL" id="CP016782">
    <property type="protein sequence ID" value="ASY27182.1"/>
    <property type="molecule type" value="Genomic_DNA"/>
</dbReference>
<evidence type="ECO:0000256" key="1">
    <source>
        <dbReference type="SAM" id="SignalP"/>
    </source>
</evidence>
<keyword evidence="3" id="KW-1185">Reference proteome</keyword>
<reference evidence="2 3" key="1">
    <citation type="submission" date="2016-07" db="EMBL/GenBank/DDBJ databases">
        <title>High microdiversification within the ubiquitous acI lineage of Actinobacteria.</title>
        <authorList>
            <person name="Neuenschwander S.M."/>
            <person name="Salcher M."/>
            <person name="Ghai R."/>
            <person name="Pernthaler J."/>
        </authorList>
    </citation>
    <scope>NUCLEOTIDE SEQUENCE [LARGE SCALE GENOMIC DNA]</scope>
    <source>
        <strain evidence="2">MMS-VB-114</strain>
    </source>
</reference>
<evidence type="ECO:0000313" key="3">
    <source>
        <dbReference type="Proteomes" id="UP000217221"/>
    </source>
</evidence>
<dbReference type="Proteomes" id="UP000217221">
    <property type="component" value="Chromosome"/>
</dbReference>
<accession>A0A249LDK3</accession>
<dbReference type="KEGG" id="plim:PHILAsVB114_00550"/>
<dbReference type="RefSeq" id="WP_095697475.1">
    <property type="nucleotide sequence ID" value="NZ_CP016782.1"/>
</dbReference>
<dbReference type="OrthoDB" id="9767116at2"/>
<dbReference type="AlphaFoldDB" id="A0A249LDK3"/>
<evidence type="ECO:0008006" key="4">
    <source>
        <dbReference type="Google" id="ProtNLM"/>
    </source>
</evidence>
<protein>
    <recommendedName>
        <fullName evidence="4">Ig-like domain-containing protein</fullName>
    </recommendedName>
</protein>